<gene>
    <name evidence="3" type="ORF">IAA52_04430</name>
</gene>
<feature type="transmembrane region" description="Helical" evidence="1">
    <location>
        <begin position="225"/>
        <end position="245"/>
    </location>
</feature>
<sequence length="429" mass="45008">MDKELLLFILMVGSFMISCFALKLPSGMGMVIAAVVGALAGGFGVPVKQLVEGSMSMLDTVLVIAAAMVFMKCIQNSGALDDINSAIIRKFHRFPALLLLCLMVVVMFPGMITGSSTAAIISAGVLVCPILIEMGIPKAKAGAFIALGGMFGATAPPVNMAVMAIGSGIDIPYSGFELPLILLSFPLAFVTAIFLGYRDAKKSDLAAMAQKYEVARQNEEHPRSLWISLIPLIVMVVLMVLPNIFPQQVPSVGMTVIFLISAIVSLFTGKRRVNVLQTTREAIDSSLPVMGILMGVGAFIEVMTLTGLKGYVVVSCLSLPDTLLYVAILVTIPLFGAISSLGSASLLGVPFVLALISSDQIIVTAAIASLASIGELVPPTALAGIFGAEVAGVDRYSKVLRKCLIPALLIIVVSMLFIIFANPIASILG</sequence>
<protein>
    <submittedName>
        <fullName evidence="3">TRAP transporter large permease subunit</fullName>
    </submittedName>
</protein>
<accession>A0A9D0ZL89</accession>
<evidence type="ECO:0000313" key="3">
    <source>
        <dbReference type="EMBL" id="HIQ82329.1"/>
    </source>
</evidence>
<dbReference type="InterPro" id="IPR010656">
    <property type="entry name" value="DctM"/>
</dbReference>
<proteinExistence type="predicted"/>
<dbReference type="PROSITE" id="PS51257">
    <property type="entry name" value="PROKAR_LIPOPROTEIN"/>
    <property type="match status" value="1"/>
</dbReference>
<evidence type="ECO:0000259" key="2">
    <source>
        <dbReference type="Pfam" id="PF06808"/>
    </source>
</evidence>
<evidence type="ECO:0000313" key="4">
    <source>
        <dbReference type="Proteomes" id="UP000824260"/>
    </source>
</evidence>
<feature type="transmembrane region" description="Helical" evidence="1">
    <location>
        <begin position="53"/>
        <end position="74"/>
    </location>
</feature>
<feature type="transmembrane region" description="Helical" evidence="1">
    <location>
        <begin position="404"/>
        <end position="428"/>
    </location>
</feature>
<feature type="transmembrane region" description="Helical" evidence="1">
    <location>
        <begin position="6"/>
        <end position="22"/>
    </location>
</feature>
<keyword evidence="1" id="KW-1133">Transmembrane helix</keyword>
<feature type="transmembrane region" description="Helical" evidence="1">
    <location>
        <begin position="143"/>
        <end position="166"/>
    </location>
</feature>
<feature type="domain" description="TRAP C4-dicarboxylate transport system permease DctM subunit" evidence="2">
    <location>
        <begin position="16"/>
        <end position="421"/>
    </location>
</feature>
<reference evidence="3" key="1">
    <citation type="submission" date="2020-10" db="EMBL/GenBank/DDBJ databases">
        <authorList>
            <person name="Gilroy R."/>
        </authorList>
    </citation>
    <scope>NUCLEOTIDE SEQUENCE</scope>
    <source>
        <strain evidence="3">ChiSjej6B24-2974</strain>
    </source>
</reference>
<name>A0A9D0ZL89_9FIRM</name>
<dbReference type="Pfam" id="PF06808">
    <property type="entry name" value="DctM"/>
    <property type="match status" value="1"/>
</dbReference>
<reference evidence="3" key="2">
    <citation type="journal article" date="2021" name="PeerJ">
        <title>Extensive microbial diversity within the chicken gut microbiome revealed by metagenomics and culture.</title>
        <authorList>
            <person name="Gilroy R."/>
            <person name="Ravi A."/>
            <person name="Getino M."/>
            <person name="Pursley I."/>
            <person name="Horton D.L."/>
            <person name="Alikhan N.F."/>
            <person name="Baker D."/>
            <person name="Gharbi K."/>
            <person name="Hall N."/>
            <person name="Watson M."/>
            <person name="Adriaenssens E.M."/>
            <person name="Foster-Nyarko E."/>
            <person name="Jarju S."/>
            <person name="Secka A."/>
            <person name="Antonio M."/>
            <person name="Oren A."/>
            <person name="Chaudhuri R.R."/>
            <person name="La Ragione R."/>
            <person name="Hildebrand F."/>
            <person name="Pallen M.J."/>
        </authorList>
    </citation>
    <scope>NUCLEOTIDE SEQUENCE</scope>
    <source>
        <strain evidence="3">ChiSjej6B24-2974</strain>
    </source>
</reference>
<feature type="transmembrane region" description="Helical" evidence="1">
    <location>
        <begin position="94"/>
        <end position="112"/>
    </location>
</feature>
<dbReference type="Proteomes" id="UP000824260">
    <property type="component" value="Unassembled WGS sequence"/>
</dbReference>
<feature type="transmembrane region" description="Helical" evidence="1">
    <location>
        <begin position="323"/>
        <end position="356"/>
    </location>
</feature>
<keyword evidence="1" id="KW-0472">Membrane</keyword>
<keyword evidence="1" id="KW-0812">Transmembrane</keyword>
<comment type="caution">
    <text evidence="3">The sequence shown here is derived from an EMBL/GenBank/DDBJ whole genome shotgun (WGS) entry which is preliminary data.</text>
</comment>
<organism evidence="3 4">
    <name type="scientific">Candidatus Pullichristensenella stercorigallinarum</name>
    <dbReference type="NCBI Taxonomy" id="2840909"/>
    <lineage>
        <taxon>Bacteria</taxon>
        <taxon>Bacillati</taxon>
        <taxon>Bacillota</taxon>
        <taxon>Clostridia</taxon>
        <taxon>Candidatus Pullichristensenella</taxon>
    </lineage>
</organism>
<feature type="transmembrane region" description="Helical" evidence="1">
    <location>
        <begin position="251"/>
        <end position="268"/>
    </location>
</feature>
<feature type="transmembrane region" description="Helical" evidence="1">
    <location>
        <begin position="118"/>
        <end position="136"/>
    </location>
</feature>
<feature type="transmembrane region" description="Helical" evidence="1">
    <location>
        <begin position="289"/>
        <end position="311"/>
    </location>
</feature>
<dbReference type="EMBL" id="DVFZ01000046">
    <property type="protein sequence ID" value="HIQ82329.1"/>
    <property type="molecule type" value="Genomic_DNA"/>
</dbReference>
<evidence type="ECO:0000256" key="1">
    <source>
        <dbReference type="SAM" id="Phobius"/>
    </source>
</evidence>
<feature type="transmembrane region" description="Helical" evidence="1">
    <location>
        <begin position="29"/>
        <end position="47"/>
    </location>
</feature>
<feature type="transmembrane region" description="Helical" evidence="1">
    <location>
        <begin position="178"/>
        <end position="197"/>
    </location>
</feature>
<dbReference type="AlphaFoldDB" id="A0A9D0ZL89"/>